<accession>A0A0A2M525</accession>
<feature type="chain" id="PRO_5001991679" description="Outer membrane protein beta-barrel domain-containing protein" evidence="1">
    <location>
        <begin position="23"/>
        <end position="234"/>
    </location>
</feature>
<evidence type="ECO:0000256" key="1">
    <source>
        <dbReference type="SAM" id="SignalP"/>
    </source>
</evidence>
<name>A0A0A2M525_9FLAO</name>
<dbReference type="STRING" id="1406840.Q763_02410"/>
<feature type="signal peptide" evidence="1">
    <location>
        <begin position="1"/>
        <end position="22"/>
    </location>
</feature>
<dbReference type="Pfam" id="PF19515">
    <property type="entry name" value="DUF6048"/>
    <property type="match status" value="1"/>
</dbReference>
<evidence type="ECO:0000313" key="2">
    <source>
        <dbReference type="EMBL" id="KGO83440.1"/>
    </source>
</evidence>
<keyword evidence="1" id="KW-0732">Signal</keyword>
<protein>
    <recommendedName>
        <fullName evidence="4">Outer membrane protein beta-barrel domain-containing protein</fullName>
    </recommendedName>
</protein>
<sequence>MKYTSKFIFSIVLMLAIMPAFSQEQKTDTVQKPKTDKYGIRVGADLYRFARSFYDHDFQGFEIVADYRLTKKIYAAGEIGNTKITVNDDQLNFTTNGSYIKLGFDYNAYENWLDMQNMIYIGFRYGFSSYSQTLNSYKIYDDSGYFEQTVVYPNQEYSGLSAHWLEFVGGIKAELFNNLYLGFSVRLKALITDKKPDNFDNLYIPGFNRTYDGSFGAGFNYTLSYTIPLYKRAK</sequence>
<proteinExistence type="predicted"/>
<reference evidence="2 3" key="1">
    <citation type="submission" date="2013-09" db="EMBL/GenBank/DDBJ databases">
        <authorList>
            <person name="Zeng Z."/>
            <person name="Chen C."/>
        </authorList>
    </citation>
    <scope>NUCLEOTIDE SEQUENCE [LARGE SCALE GENOMIC DNA]</scope>
    <source>
        <strain evidence="2 3">F44-8</strain>
    </source>
</reference>
<dbReference type="InterPro" id="IPR046111">
    <property type="entry name" value="DUF6048"/>
</dbReference>
<dbReference type="Proteomes" id="UP000030129">
    <property type="component" value="Unassembled WGS sequence"/>
</dbReference>
<organism evidence="2 3">
    <name type="scientific">Flavobacterium beibuense F44-8</name>
    <dbReference type="NCBI Taxonomy" id="1406840"/>
    <lineage>
        <taxon>Bacteria</taxon>
        <taxon>Pseudomonadati</taxon>
        <taxon>Bacteroidota</taxon>
        <taxon>Flavobacteriia</taxon>
        <taxon>Flavobacteriales</taxon>
        <taxon>Flavobacteriaceae</taxon>
        <taxon>Flavobacterium</taxon>
    </lineage>
</organism>
<gene>
    <name evidence="2" type="ORF">Q763_02410</name>
</gene>
<dbReference type="eggNOG" id="ENOG502Z9BE">
    <property type="taxonomic scope" value="Bacteria"/>
</dbReference>
<evidence type="ECO:0008006" key="4">
    <source>
        <dbReference type="Google" id="ProtNLM"/>
    </source>
</evidence>
<dbReference type="AlphaFoldDB" id="A0A0A2M525"/>
<dbReference type="EMBL" id="JRLV01000003">
    <property type="protein sequence ID" value="KGO83440.1"/>
    <property type="molecule type" value="Genomic_DNA"/>
</dbReference>
<evidence type="ECO:0000313" key="3">
    <source>
        <dbReference type="Proteomes" id="UP000030129"/>
    </source>
</evidence>
<keyword evidence="3" id="KW-1185">Reference proteome</keyword>
<comment type="caution">
    <text evidence="2">The sequence shown here is derived from an EMBL/GenBank/DDBJ whole genome shotgun (WGS) entry which is preliminary data.</text>
</comment>